<evidence type="ECO:0000313" key="2">
    <source>
        <dbReference type="EMBL" id="GIX90968.1"/>
    </source>
</evidence>
<dbReference type="SUPFAM" id="SSF52540">
    <property type="entry name" value="P-loop containing nucleoside triphosphate hydrolases"/>
    <property type="match status" value="1"/>
</dbReference>
<reference evidence="2 3" key="1">
    <citation type="submission" date="2021-06" db="EMBL/GenBank/DDBJ databases">
        <title>Caerostris extrusa draft genome.</title>
        <authorList>
            <person name="Kono N."/>
            <person name="Arakawa K."/>
        </authorList>
    </citation>
    <scope>NUCLEOTIDE SEQUENCE [LARGE SCALE GENOMIC DNA]</scope>
</reference>
<dbReference type="EMBL" id="BPLR01003979">
    <property type="protein sequence ID" value="GIX90968.1"/>
    <property type="molecule type" value="Genomic_DNA"/>
</dbReference>
<organism evidence="2 3">
    <name type="scientific">Caerostris extrusa</name>
    <name type="common">Bark spider</name>
    <name type="synonym">Caerostris bankana</name>
    <dbReference type="NCBI Taxonomy" id="172846"/>
    <lineage>
        <taxon>Eukaryota</taxon>
        <taxon>Metazoa</taxon>
        <taxon>Ecdysozoa</taxon>
        <taxon>Arthropoda</taxon>
        <taxon>Chelicerata</taxon>
        <taxon>Arachnida</taxon>
        <taxon>Araneae</taxon>
        <taxon>Araneomorphae</taxon>
        <taxon>Entelegynae</taxon>
        <taxon>Araneoidea</taxon>
        <taxon>Araneidae</taxon>
        <taxon>Caerostris</taxon>
    </lineage>
</organism>
<keyword evidence="3" id="KW-1185">Reference proteome</keyword>
<proteinExistence type="predicted"/>
<evidence type="ECO:0000313" key="3">
    <source>
        <dbReference type="Proteomes" id="UP001054945"/>
    </source>
</evidence>
<dbReference type="PANTHER" id="PTHR10887:SF341">
    <property type="entry name" value="NFX1-TYPE ZINC FINGER-CONTAINING PROTEIN 1"/>
    <property type="match status" value="1"/>
</dbReference>
<dbReference type="PANTHER" id="PTHR10887">
    <property type="entry name" value="DNA2/NAM7 HELICASE FAMILY"/>
    <property type="match status" value="1"/>
</dbReference>
<dbReference type="InterPro" id="IPR027417">
    <property type="entry name" value="P-loop_NTPase"/>
</dbReference>
<dbReference type="CDD" id="cd17936">
    <property type="entry name" value="EEXXEc_NFX1"/>
    <property type="match status" value="1"/>
</dbReference>
<feature type="domain" description="DNA2/NAM7 helicase-like C-terminal" evidence="1">
    <location>
        <begin position="223"/>
        <end position="366"/>
    </location>
</feature>
<comment type="caution">
    <text evidence="2">The sequence shown here is derived from an EMBL/GenBank/DDBJ whole genome shotgun (WGS) entry which is preliminary data.</text>
</comment>
<dbReference type="Pfam" id="PF13087">
    <property type="entry name" value="AAA_12"/>
    <property type="match status" value="1"/>
</dbReference>
<dbReference type="Gene3D" id="3.40.50.300">
    <property type="entry name" value="P-loop containing nucleotide triphosphate hydrolases"/>
    <property type="match status" value="2"/>
</dbReference>
<dbReference type="Pfam" id="PF13245">
    <property type="entry name" value="AAA_19"/>
    <property type="match status" value="1"/>
</dbReference>
<evidence type="ECO:0000259" key="1">
    <source>
        <dbReference type="Pfam" id="PF13087"/>
    </source>
</evidence>
<dbReference type="CDD" id="cd18808">
    <property type="entry name" value="SF1_C_Upf1"/>
    <property type="match status" value="1"/>
</dbReference>
<gene>
    <name evidence="2" type="primary">ZNFX1</name>
    <name evidence="2" type="ORF">CEXT_379781</name>
</gene>
<dbReference type="GO" id="GO:0031380">
    <property type="term" value="C:nuclear RNA-directed RNA polymerase complex"/>
    <property type="evidence" value="ECO:0007669"/>
    <property type="project" value="TreeGrafter"/>
</dbReference>
<dbReference type="InterPro" id="IPR047187">
    <property type="entry name" value="SF1_C_Upf1"/>
</dbReference>
<dbReference type="Proteomes" id="UP001054945">
    <property type="component" value="Unassembled WGS sequence"/>
</dbReference>
<dbReference type="GO" id="GO:0031048">
    <property type="term" value="P:regulatory ncRNA-mediated heterochromatin formation"/>
    <property type="evidence" value="ECO:0007669"/>
    <property type="project" value="TreeGrafter"/>
</dbReference>
<protein>
    <submittedName>
        <fullName evidence="2">NFX1-type zinc finger-containing protein 1</fullName>
    </submittedName>
</protein>
<accession>A0AAV4P333</accession>
<name>A0AAV4P333_CAEEX</name>
<sequence length="372" mass="42398">MCKIPDLMVCQEEYEKLKSVVDRFEKPTPQSDEDDDDIGLFVSFPFFPKGPPGTGKTFIGVKIVKTLLRNVPLTPIVICCLTNHALDQFLEHILKFTKKVVRLGHQSESNLIPPHVLENLAMACKMGCNTFSHKMATKDLKKSLNIMQILAPHLLEDVQQKYRSLLRRINSAILIVEEAAQVLESHIIASLLPSTQHLILIGDHKQLRAIPANYELSEVYNLKISMFERLFDNLERLSSKVCATLTTQHRMKPCIADLLKQELLYKDLESAESVYKYEDIVGVNSSVFFINHCYAENEMSTSTSCTNEYEAETIASLAKYFCMQSYTENQITILATYSAQVLLIQKYLAENRLEIKVTTVDNYQGEKRMRSC</sequence>
<dbReference type="InterPro" id="IPR041679">
    <property type="entry name" value="DNA2/NAM7-like_C"/>
</dbReference>
<dbReference type="AlphaFoldDB" id="A0AAV4P333"/>
<dbReference type="InterPro" id="IPR045055">
    <property type="entry name" value="DNA2/NAM7-like"/>
</dbReference>